<gene>
    <name evidence="1" type="primary">mcp</name>
</gene>
<organism evidence="1">
    <name type="scientific">Mycobacterium tuberculosis</name>
    <dbReference type="NCBI Taxonomy" id="1773"/>
    <lineage>
        <taxon>Bacteria</taxon>
        <taxon>Bacillati</taxon>
        <taxon>Actinomycetota</taxon>
        <taxon>Actinomycetes</taxon>
        <taxon>Mycobacteriales</taxon>
        <taxon>Mycobacteriaceae</taxon>
        <taxon>Mycobacterium</taxon>
        <taxon>Mycobacterium tuberculosis complex</taxon>
    </lineage>
</organism>
<accession>O33275</accession>
<protein>
    <submittedName>
        <fullName evidence="1">Mcp protein</fullName>
    </submittedName>
</protein>
<reference evidence="1" key="1">
    <citation type="submission" date="1997-11" db="EMBL/GenBank/DDBJ databases">
        <authorList>
            <person name="Dasgupta N."/>
            <person name="Tyagi J.S."/>
        </authorList>
    </citation>
    <scope>NUCLEOTIDE SEQUENCE</scope>
    <source>
        <strain evidence="1">H37Rv</strain>
    </source>
</reference>
<proteinExistence type="predicted"/>
<dbReference type="AlphaFoldDB" id="O33275"/>
<evidence type="ECO:0000313" key="1">
    <source>
        <dbReference type="EMBL" id="CAA75732.1"/>
    </source>
</evidence>
<dbReference type="EMBL" id="Y15717">
    <property type="protein sequence ID" value="CAA75732.1"/>
    <property type="molecule type" value="Genomic_DNA"/>
</dbReference>
<name>O33275_MYCTX</name>
<sequence>MVVRISCITSCRSSTTSESRCCTSGLRSCGTAPCKARPIAKSRWMTWSWRSRAIRSRSVSTSSSRIRRCEVANCQASAAWSANAAIISSCSSVKAPGPP</sequence>